<feature type="transmembrane region" description="Helical" evidence="1">
    <location>
        <begin position="77"/>
        <end position="103"/>
    </location>
</feature>
<keyword evidence="1" id="KW-1133">Transmembrane helix</keyword>
<organism evidence="2 3">
    <name type="scientific">Actinomadura syzygii</name>
    <dbReference type="NCBI Taxonomy" id="1427538"/>
    <lineage>
        <taxon>Bacteria</taxon>
        <taxon>Bacillati</taxon>
        <taxon>Actinomycetota</taxon>
        <taxon>Actinomycetes</taxon>
        <taxon>Streptosporangiales</taxon>
        <taxon>Thermomonosporaceae</taxon>
        <taxon>Actinomadura</taxon>
    </lineage>
</organism>
<protein>
    <submittedName>
        <fullName evidence="2">Uncharacterized protein</fullName>
    </submittedName>
</protein>
<sequence length="105" mass="10973">MTEALSAAAVPAPSRRFALGVGADGTYTRLGQVAAFVLGLITTFVFLPLVVVAALLYTRAETRFADDPARARVLVRWSWLCITLFPLLVAGAIAGLVAAIVAITG</sequence>
<dbReference type="Proteomes" id="UP000322634">
    <property type="component" value="Unassembled WGS sequence"/>
</dbReference>
<gene>
    <name evidence="2" type="ORF">FXF65_31620</name>
</gene>
<dbReference type="EMBL" id="VSFF01000012">
    <property type="protein sequence ID" value="TYC10444.1"/>
    <property type="molecule type" value="Genomic_DNA"/>
</dbReference>
<proteinExistence type="predicted"/>
<evidence type="ECO:0000313" key="2">
    <source>
        <dbReference type="EMBL" id="TYC10444.1"/>
    </source>
</evidence>
<keyword evidence="3" id="KW-1185">Reference proteome</keyword>
<comment type="caution">
    <text evidence="2">The sequence shown here is derived from an EMBL/GenBank/DDBJ whole genome shotgun (WGS) entry which is preliminary data.</text>
</comment>
<keyword evidence="1" id="KW-0472">Membrane</keyword>
<accession>A0A5D0TXI2</accession>
<dbReference type="OrthoDB" id="3481273at2"/>
<dbReference type="RefSeq" id="WP_148353697.1">
    <property type="nucleotide sequence ID" value="NZ_JBHSBF010000006.1"/>
</dbReference>
<reference evidence="2 3" key="1">
    <citation type="submission" date="2019-08" db="EMBL/GenBank/DDBJ databases">
        <title>Actinomadura sp. nov. CYP1-5 isolated from mountain soil.</title>
        <authorList>
            <person name="Songsumanus A."/>
            <person name="Kuncharoen N."/>
            <person name="Kudo T."/>
            <person name="Yuki M."/>
            <person name="Igarashi Y."/>
            <person name="Tanasupawat S."/>
        </authorList>
    </citation>
    <scope>NUCLEOTIDE SEQUENCE [LARGE SCALE GENOMIC DNA]</scope>
    <source>
        <strain evidence="2 3">GKU157</strain>
    </source>
</reference>
<name>A0A5D0TXI2_9ACTN</name>
<feature type="transmembrane region" description="Helical" evidence="1">
    <location>
        <begin position="34"/>
        <end position="57"/>
    </location>
</feature>
<evidence type="ECO:0000313" key="3">
    <source>
        <dbReference type="Proteomes" id="UP000322634"/>
    </source>
</evidence>
<keyword evidence="1" id="KW-0812">Transmembrane</keyword>
<dbReference type="AlphaFoldDB" id="A0A5D0TXI2"/>
<evidence type="ECO:0000256" key="1">
    <source>
        <dbReference type="SAM" id="Phobius"/>
    </source>
</evidence>